<dbReference type="InterPro" id="IPR039537">
    <property type="entry name" value="Retrotran_Ty1/copia-like"/>
</dbReference>
<dbReference type="EMBL" id="CAFZ01000743">
    <property type="protein sequence ID" value="CCA76419.1"/>
    <property type="molecule type" value="Genomic_DNA"/>
</dbReference>
<keyword evidence="16" id="KW-0239">DNA-directed DNA polymerase</keyword>
<evidence type="ECO:0000256" key="2">
    <source>
        <dbReference type="ARBA" id="ARBA00022578"/>
    </source>
</evidence>
<comment type="catalytic activity">
    <reaction evidence="19">
        <text>DNA(n) + a 2'-deoxyribonucleoside 5'-triphosphate = DNA(n+1) + diphosphate</text>
        <dbReference type="Rhea" id="RHEA:22508"/>
        <dbReference type="Rhea" id="RHEA-COMP:17339"/>
        <dbReference type="Rhea" id="RHEA-COMP:17340"/>
        <dbReference type="ChEBI" id="CHEBI:33019"/>
        <dbReference type="ChEBI" id="CHEBI:61560"/>
        <dbReference type="ChEBI" id="CHEBI:173112"/>
        <dbReference type="EC" id="2.7.7.49"/>
    </reaction>
</comment>
<sequence length="804" mass="89824">MSNSKEPTSVPVLSKDNYPAWSRKMKAYFFLHDLYELVLGEDLKPTETDDQPEWTRQQRQAAAAITMSIDDTNATHIDDISDDPVEMWKKLASMHSNKSAGTRFNAMDSLFGVTKEDSEDLAKLMTRINGLLQRVKQLRPMGYTITDLDNEFAIMAMLWALPDDYRHLRSSLLCQTNITCEVIEEAFRAEDNHRQHEQRSQATALRVTTPNQYRTNGPSHHFRPKPSTTGRTPGALCTFCGKKNHTEAQCFAKADASRRLKHEAAHVADTSTGPATANATNASNPTLPSLARSDLNANTGATRTMMSDKRYFTTLCPSVRTIKLANGERIFSKGEGDIVFQPWIDGSFSSDLITFPNVLFAPDLESNLVSVLSMARNQGYEIRINSKQMEFYIDNKLRMTARIDANCVAYLDGRVLTSEKANAASTVKLDRSLWHCRLGHYHHEGVDTLIRQNLVRGLKLDSNAKPDPICGSCIAGKQTRAPHTTPATHAITPLDRVFIDLKGPINVEFIPHRAKYWMAMVDDASNLVTLSLLHLKDGALKAFCEFHKLAENQTGQRLVHLRDDKGGEFSGKEFEQYCISAGITRERTIVATPEQNGRVERANRWIAEGTIAKLTEANLPSSFWGFAALATVHEFNRARVHNGKTPYEHWHGKAPSVDHLRVFGCLAYVFVPKSQRNALDSHTEKCIFVGYPSDRPGWVFWNPQTRKIIHSDSAAFDERVFPGMSLAKESIPNLSDYIQLPDLKEINISPSSIPPLNSHPPVHVAGRPVLAPIPPEPTPEPVPPPVPALARPKPTASQRLSREL</sequence>
<dbReference type="PANTHER" id="PTHR42648:SF11">
    <property type="entry name" value="TRANSPOSON TY4-P GAG-POL POLYPROTEIN"/>
    <property type="match status" value="1"/>
</dbReference>
<keyword evidence="15" id="KW-0695">RNA-directed DNA polymerase</keyword>
<keyword evidence="11" id="KW-0067">ATP-binding</keyword>
<evidence type="ECO:0000256" key="20">
    <source>
        <dbReference type="ARBA" id="ARBA00049244"/>
    </source>
</evidence>
<keyword evidence="4" id="KW-0645">Protease</keyword>
<evidence type="ECO:0000256" key="16">
    <source>
        <dbReference type="ARBA" id="ARBA00022932"/>
    </source>
</evidence>
<keyword evidence="10" id="KW-0378">Hydrolase</keyword>
<evidence type="ECO:0000256" key="7">
    <source>
        <dbReference type="ARBA" id="ARBA00022723"/>
    </source>
</evidence>
<dbReference type="InterPro" id="IPR054722">
    <property type="entry name" value="PolX-like_BBD"/>
</dbReference>
<keyword evidence="8" id="KW-0547">Nucleotide-binding</keyword>
<dbReference type="GO" id="GO:0046872">
    <property type="term" value="F:metal ion binding"/>
    <property type="evidence" value="ECO:0007669"/>
    <property type="project" value="UniProtKB-KW"/>
</dbReference>
<evidence type="ECO:0000256" key="3">
    <source>
        <dbReference type="ARBA" id="ARBA00022612"/>
    </source>
</evidence>
<feature type="domain" description="Integrase catalytic" evidence="22">
    <location>
        <begin position="489"/>
        <end position="654"/>
    </location>
</feature>
<reference evidence="23 24" key="1">
    <citation type="journal article" date="2011" name="PLoS Pathog.">
        <title>Endophytic Life Strategies Decoded by Genome and Transcriptome Analyses of the Mutualistic Root Symbiont Piriformospora indica.</title>
        <authorList>
            <person name="Zuccaro A."/>
            <person name="Lahrmann U."/>
            <person name="Guldener U."/>
            <person name="Langen G."/>
            <person name="Pfiffi S."/>
            <person name="Biedenkopf D."/>
            <person name="Wong P."/>
            <person name="Samans B."/>
            <person name="Grimm C."/>
            <person name="Basiewicz M."/>
            <person name="Murat C."/>
            <person name="Martin F."/>
            <person name="Kogel K.H."/>
        </authorList>
    </citation>
    <scope>NUCLEOTIDE SEQUENCE [LARGE SCALE GENOMIC DNA]</scope>
    <source>
        <strain evidence="23 24">DSM 11827</strain>
    </source>
</reference>
<dbReference type="eggNOG" id="KOG0017">
    <property type="taxonomic scope" value="Eukaryota"/>
</dbReference>
<dbReference type="HOGENOM" id="CLU_001650_11_1_1"/>
<dbReference type="GO" id="GO:0006508">
    <property type="term" value="P:proteolysis"/>
    <property type="evidence" value="ECO:0007669"/>
    <property type="project" value="UniProtKB-KW"/>
</dbReference>
<dbReference type="GO" id="GO:0006310">
    <property type="term" value="P:DNA recombination"/>
    <property type="evidence" value="ECO:0007669"/>
    <property type="project" value="UniProtKB-KW"/>
</dbReference>
<name>G4TYM6_SERID</name>
<dbReference type="STRING" id="1109443.G4TYM6"/>
<dbReference type="GO" id="GO:0008233">
    <property type="term" value="F:peptidase activity"/>
    <property type="evidence" value="ECO:0007669"/>
    <property type="project" value="UniProtKB-KW"/>
</dbReference>
<dbReference type="InterPro" id="IPR025724">
    <property type="entry name" value="GAG-pre-integrase_dom"/>
</dbReference>
<evidence type="ECO:0000256" key="8">
    <source>
        <dbReference type="ARBA" id="ARBA00022741"/>
    </source>
</evidence>
<dbReference type="GO" id="GO:0005634">
    <property type="term" value="C:nucleus"/>
    <property type="evidence" value="ECO:0007669"/>
    <property type="project" value="UniProtKB-ARBA"/>
</dbReference>
<dbReference type="GO" id="GO:0004519">
    <property type="term" value="F:endonuclease activity"/>
    <property type="evidence" value="ECO:0007669"/>
    <property type="project" value="UniProtKB-KW"/>
</dbReference>
<dbReference type="PROSITE" id="PS50994">
    <property type="entry name" value="INTEGRASE"/>
    <property type="match status" value="1"/>
</dbReference>
<dbReference type="GO" id="GO:0015074">
    <property type="term" value="P:DNA integration"/>
    <property type="evidence" value="ECO:0007669"/>
    <property type="project" value="UniProtKB-KW"/>
</dbReference>
<evidence type="ECO:0000256" key="1">
    <source>
        <dbReference type="ARBA" id="ARBA00002180"/>
    </source>
</evidence>
<dbReference type="Gene3D" id="3.30.420.10">
    <property type="entry name" value="Ribonuclease H-like superfamily/Ribonuclease H"/>
    <property type="match status" value="1"/>
</dbReference>
<keyword evidence="6" id="KW-0540">Nuclease</keyword>
<accession>G4TYM6</accession>
<dbReference type="PANTHER" id="PTHR42648">
    <property type="entry name" value="TRANSPOSASE, PUTATIVE-RELATED"/>
    <property type="match status" value="1"/>
</dbReference>
<keyword evidence="14" id="KW-0229">DNA integration</keyword>
<evidence type="ECO:0000259" key="22">
    <source>
        <dbReference type="PROSITE" id="PS50994"/>
    </source>
</evidence>
<evidence type="ECO:0000256" key="14">
    <source>
        <dbReference type="ARBA" id="ARBA00022908"/>
    </source>
</evidence>
<dbReference type="GO" id="GO:0003887">
    <property type="term" value="F:DNA-directed DNA polymerase activity"/>
    <property type="evidence" value="ECO:0007669"/>
    <property type="project" value="UniProtKB-KW"/>
</dbReference>
<keyword evidence="17" id="KW-0917">Virion maturation</keyword>
<dbReference type="Pfam" id="PF14223">
    <property type="entry name" value="Retrotran_gag_2"/>
    <property type="match status" value="1"/>
</dbReference>
<dbReference type="InterPro" id="IPR012337">
    <property type="entry name" value="RNaseH-like_sf"/>
</dbReference>
<feature type="compositionally biased region" description="Pro residues" evidence="21">
    <location>
        <begin position="771"/>
        <end position="787"/>
    </location>
</feature>
<keyword evidence="2" id="KW-0815">Transposition</keyword>
<dbReference type="Pfam" id="PF22936">
    <property type="entry name" value="Pol_BBD"/>
    <property type="match status" value="1"/>
</dbReference>
<dbReference type="OMA" id="IACHPLE"/>
<feature type="region of interest" description="Disordered" evidence="21">
    <location>
        <begin position="765"/>
        <end position="804"/>
    </location>
</feature>
<comment type="catalytic activity">
    <reaction evidence="20">
        <text>DNA(n) + a 2'-deoxyribonucleoside 5'-triphosphate = DNA(n+1) + diphosphate</text>
        <dbReference type="Rhea" id="RHEA:22508"/>
        <dbReference type="Rhea" id="RHEA-COMP:17339"/>
        <dbReference type="Rhea" id="RHEA-COMP:17340"/>
        <dbReference type="ChEBI" id="CHEBI:33019"/>
        <dbReference type="ChEBI" id="CHEBI:61560"/>
        <dbReference type="ChEBI" id="CHEBI:173112"/>
        <dbReference type="EC" id="2.7.7.7"/>
    </reaction>
</comment>
<keyword evidence="7" id="KW-0479">Metal-binding</keyword>
<evidence type="ECO:0000256" key="21">
    <source>
        <dbReference type="SAM" id="MobiDB-lite"/>
    </source>
</evidence>
<comment type="function">
    <text evidence="1">The aspartyl protease (PR) mediates the proteolytic cleavages of the Gag and Gag-Pol polyproteins after assembly of the VLP.</text>
</comment>
<evidence type="ECO:0000256" key="6">
    <source>
        <dbReference type="ARBA" id="ARBA00022722"/>
    </source>
</evidence>
<keyword evidence="5" id="KW-0548">Nucleotidyltransferase</keyword>
<evidence type="ECO:0000256" key="15">
    <source>
        <dbReference type="ARBA" id="ARBA00022918"/>
    </source>
</evidence>
<dbReference type="InterPro" id="IPR057670">
    <property type="entry name" value="SH3_retrovirus"/>
</dbReference>
<dbReference type="Pfam" id="PF25597">
    <property type="entry name" value="SH3_retrovirus"/>
    <property type="match status" value="1"/>
</dbReference>
<evidence type="ECO:0000256" key="4">
    <source>
        <dbReference type="ARBA" id="ARBA00022670"/>
    </source>
</evidence>
<evidence type="ECO:0000256" key="13">
    <source>
        <dbReference type="ARBA" id="ARBA00022884"/>
    </source>
</evidence>
<keyword evidence="18" id="KW-0233">DNA recombination</keyword>
<keyword evidence="16" id="KW-0808">Transferase</keyword>
<evidence type="ECO:0000256" key="11">
    <source>
        <dbReference type="ARBA" id="ARBA00022840"/>
    </source>
</evidence>
<dbReference type="AlphaFoldDB" id="G4TYM6"/>
<proteinExistence type="predicted"/>
<keyword evidence="9" id="KW-0255">Endonuclease</keyword>
<dbReference type="InParanoid" id="G4TYM6"/>
<keyword evidence="12" id="KW-0460">Magnesium</keyword>
<keyword evidence="24" id="KW-1185">Reference proteome</keyword>
<dbReference type="GO" id="GO:0005524">
    <property type="term" value="F:ATP binding"/>
    <property type="evidence" value="ECO:0007669"/>
    <property type="project" value="UniProtKB-KW"/>
</dbReference>
<organism evidence="23 24">
    <name type="scientific">Serendipita indica (strain DSM 11827)</name>
    <name type="common">Root endophyte fungus</name>
    <name type="synonym">Piriformospora indica</name>
    <dbReference type="NCBI Taxonomy" id="1109443"/>
    <lineage>
        <taxon>Eukaryota</taxon>
        <taxon>Fungi</taxon>
        <taxon>Dikarya</taxon>
        <taxon>Basidiomycota</taxon>
        <taxon>Agaricomycotina</taxon>
        <taxon>Agaricomycetes</taxon>
        <taxon>Sebacinales</taxon>
        <taxon>Serendipitaceae</taxon>
        <taxon>Serendipita</taxon>
    </lineage>
</organism>
<feature type="region of interest" description="Disordered" evidence="21">
    <location>
        <begin position="210"/>
        <end position="230"/>
    </location>
</feature>
<dbReference type="SUPFAM" id="SSF53098">
    <property type="entry name" value="Ribonuclease H-like"/>
    <property type="match status" value="1"/>
</dbReference>
<dbReference type="InterPro" id="IPR001584">
    <property type="entry name" value="Integrase_cat-core"/>
</dbReference>
<dbReference type="Proteomes" id="UP000007148">
    <property type="component" value="Unassembled WGS sequence"/>
</dbReference>
<evidence type="ECO:0000256" key="19">
    <source>
        <dbReference type="ARBA" id="ARBA00048173"/>
    </source>
</evidence>
<protein>
    <recommendedName>
        <fullName evidence="22">Integrase catalytic domain-containing protein</fullName>
    </recommendedName>
</protein>
<feature type="compositionally biased region" description="Low complexity" evidence="21">
    <location>
        <begin position="271"/>
        <end position="286"/>
    </location>
</feature>
<feature type="region of interest" description="Disordered" evidence="21">
    <location>
        <begin position="271"/>
        <end position="294"/>
    </location>
</feature>
<evidence type="ECO:0000313" key="24">
    <source>
        <dbReference type="Proteomes" id="UP000007148"/>
    </source>
</evidence>
<evidence type="ECO:0000256" key="9">
    <source>
        <dbReference type="ARBA" id="ARBA00022759"/>
    </source>
</evidence>
<comment type="caution">
    <text evidence="23">The sequence shown here is derived from an EMBL/GenBank/DDBJ whole genome shotgun (WGS) entry which is preliminary data.</text>
</comment>
<evidence type="ECO:0000256" key="12">
    <source>
        <dbReference type="ARBA" id="ARBA00022842"/>
    </source>
</evidence>
<dbReference type="InterPro" id="IPR036397">
    <property type="entry name" value="RNaseH_sf"/>
</dbReference>
<dbReference type="GO" id="GO:0003723">
    <property type="term" value="F:RNA binding"/>
    <property type="evidence" value="ECO:0007669"/>
    <property type="project" value="UniProtKB-KW"/>
</dbReference>
<dbReference type="GO" id="GO:0003964">
    <property type="term" value="F:RNA-directed DNA polymerase activity"/>
    <property type="evidence" value="ECO:0007669"/>
    <property type="project" value="UniProtKB-KW"/>
</dbReference>
<dbReference type="GO" id="GO:0032196">
    <property type="term" value="P:transposition"/>
    <property type="evidence" value="ECO:0007669"/>
    <property type="project" value="UniProtKB-KW"/>
</dbReference>
<evidence type="ECO:0000256" key="10">
    <source>
        <dbReference type="ARBA" id="ARBA00022801"/>
    </source>
</evidence>
<evidence type="ECO:0000313" key="23">
    <source>
        <dbReference type="EMBL" id="CCA76419.1"/>
    </source>
</evidence>
<evidence type="ECO:0000256" key="5">
    <source>
        <dbReference type="ARBA" id="ARBA00022695"/>
    </source>
</evidence>
<keyword evidence="13" id="KW-0694">RNA-binding</keyword>
<gene>
    <name evidence="23" type="ORF">PIIN_10412</name>
</gene>
<evidence type="ECO:0000256" key="18">
    <source>
        <dbReference type="ARBA" id="ARBA00023172"/>
    </source>
</evidence>
<dbReference type="OrthoDB" id="3265221at2759"/>
<dbReference type="Pfam" id="PF13976">
    <property type="entry name" value="gag_pre-integrs"/>
    <property type="match status" value="1"/>
</dbReference>
<evidence type="ECO:0000256" key="17">
    <source>
        <dbReference type="ARBA" id="ARBA00023113"/>
    </source>
</evidence>
<keyword evidence="3" id="KW-1188">Viral release from host cell</keyword>